<keyword evidence="1" id="KW-1185">Reference proteome</keyword>
<dbReference type="AlphaFoldDB" id="A0A915KWW1"/>
<dbReference type="Proteomes" id="UP000887565">
    <property type="component" value="Unplaced"/>
</dbReference>
<name>A0A915KWW1_ROMCU</name>
<accession>A0A915KWW1</accession>
<protein>
    <submittedName>
        <fullName evidence="2">Uncharacterized protein</fullName>
    </submittedName>
</protein>
<evidence type="ECO:0000313" key="2">
    <source>
        <dbReference type="WBParaSite" id="nRc.2.0.1.t42010-RA"/>
    </source>
</evidence>
<evidence type="ECO:0000313" key="1">
    <source>
        <dbReference type="Proteomes" id="UP000887565"/>
    </source>
</evidence>
<reference evidence="2" key="1">
    <citation type="submission" date="2022-11" db="UniProtKB">
        <authorList>
            <consortium name="WormBaseParasite"/>
        </authorList>
    </citation>
    <scope>IDENTIFICATION</scope>
</reference>
<sequence>MDLEAVGVRSYFNFQFTSTEIRATKAYEKPTSQGYLLRKLVAVKVGNGFIMRNVIVINHGHVIRDVV</sequence>
<proteinExistence type="predicted"/>
<dbReference type="WBParaSite" id="nRc.2.0.1.t42010-RA">
    <property type="protein sequence ID" value="nRc.2.0.1.t42010-RA"/>
    <property type="gene ID" value="nRc.2.0.1.g42010"/>
</dbReference>
<organism evidence="1 2">
    <name type="scientific">Romanomermis culicivorax</name>
    <name type="common">Nematode worm</name>
    <dbReference type="NCBI Taxonomy" id="13658"/>
    <lineage>
        <taxon>Eukaryota</taxon>
        <taxon>Metazoa</taxon>
        <taxon>Ecdysozoa</taxon>
        <taxon>Nematoda</taxon>
        <taxon>Enoplea</taxon>
        <taxon>Dorylaimia</taxon>
        <taxon>Mermithida</taxon>
        <taxon>Mermithoidea</taxon>
        <taxon>Mermithidae</taxon>
        <taxon>Romanomermis</taxon>
    </lineage>
</organism>